<protein>
    <submittedName>
        <fullName evidence="1">Uncharacterized protein</fullName>
    </submittedName>
</protein>
<dbReference type="AlphaFoldDB" id="A0A0W0G1A7"/>
<sequence length="43" mass="5071">MYAGAVLYMLEDEEFETALWNKHGQQVFNPKGSTTYKVFFLCY</sequence>
<gene>
    <name evidence="1" type="ORF">WG66_5077</name>
</gene>
<accession>A0A0W0G1A7</accession>
<evidence type="ECO:0000313" key="2">
    <source>
        <dbReference type="Proteomes" id="UP000054988"/>
    </source>
</evidence>
<dbReference type="EMBL" id="LATX01001343">
    <property type="protein sequence ID" value="KTB42350.1"/>
    <property type="molecule type" value="Genomic_DNA"/>
</dbReference>
<proteinExistence type="predicted"/>
<evidence type="ECO:0000313" key="1">
    <source>
        <dbReference type="EMBL" id="KTB42350.1"/>
    </source>
</evidence>
<organism evidence="1 2">
    <name type="scientific">Moniliophthora roreri</name>
    <name type="common">Frosty pod rot fungus</name>
    <name type="synonym">Monilia roreri</name>
    <dbReference type="NCBI Taxonomy" id="221103"/>
    <lineage>
        <taxon>Eukaryota</taxon>
        <taxon>Fungi</taxon>
        <taxon>Dikarya</taxon>
        <taxon>Basidiomycota</taxon>
        <taxon>Agaricomycotina</taxon>
        <taxon>Agaricomycetes</taxon>
        <taxon>Agaricomycetidae</taxon>
        <taxon>Agaricales</taxon>
        <taxon>Marasmiineae</taxon>
        <taxon>Marasmiaceae</taxon>
        <taxon>Moniliophthora</taxon>
    </lineage>
</organism>
<comment type="caution">
    <text evidence="1">The sequence shown here is derived from an EMBL/GenBank/DDBJ whole genome shotgun (WGS) entry which is preliminary data.</text>
</comment>
<dbReference type="Proteomes" id="UP000054988">
    <property type="component" value="Unassembled WGS sequence"/>
</dbReference>
<name>A0A0W0G1A7_MONRR</name>
<reference evidence="1 2" key="1">
    <citation type="submission" date="2015-12" db="EMBL/GenBank/DDBJ databases">
        <title>Draft genome sequence of Moniliophthora roreri, the causal agent of frosty pod rot of cacao.</title>
        <authorList>
            <person name="Aime M.C."/>
            <person name="Diaz-Valderrama J.R."/>
            <person name="Kijpornyongpan T."/>
            <person name="Phillips-Mora W."/>
        </authorList>
    </citation>
    <scope>NUCLEOTIDE SEQUENCE [LARGE SCALE GENOMIC DNA]</scope>
    <source>
        <strain evidence="1 2">MCA 2952</strain>
    </source>
</reference>